<keyword evidence="4" id="KW-0802">TPR repeat</keyword>
<dbReference type="PANTHER" id="PTHR15722">
    <property type="entry name" value="IFT140/172-RELATED"/>
    <property type="match status" value="1"/>
</dbReference>
<dbReference type="InterPro" id="IPR015943">
    <property type="entry name" value="WD40/YVTN_repeat-like_dom_sf"/>
</dbReference>
<evidence type="ECO:0000313" key="11">
    <source>
        <dbReference type="EMBL" id="UYV62808.1"/>
    </source>
</evidence>
<dbReference type="InterPro" id="IPR056168">
    <property type="entry name" value="TPR_IF140/IFT172/WDR19"/>
</dbReference>
<dbReference type="SMART" id="SM00320">
    <property type="entry name" value="WD40"/>
    <property type="match status" value="4"/>
</dbReference>
<dbReference type="Gene3D" id="1.25.40.470">
    <property type="match status" value="2"/>
</dbReference>
<keyword evidence="5" id="KW-0969">Cilium</keyword>
<keyword evidence="12" id="KW-1185">Reference proteome</keyword>
<organism evidence="11 12">
    <name type="scientific">Cordylochernes scorpioides</name>
    <dbReference type="NCBI Taxonomy" id="51811"/>
    <lineage>
        <taxon>Eukaryota</taxon>
        <taxon>Metazoa</taxon>
        <taxon>Ecdysozoa</taxon>
        <taxon>Arthropoda</taxon>
        <taxon>Chelicerata</taxon>
        <taxon>Arachnida</taxon>
        <taxon>Pseudoscorpiones</taxon>
        <taxon>Cheliferoidea</taxon>
        <taxon>Chernetidae</taxon>
        <taxon>Cordylochernes</taxon>
    </lineage>
</organism>
<dbReference type="InterPro" id="IPR056154">
    <property type="entry name" value="Beta-prop_IFT140_1st"/>
</dbReference>
<comment type="subcellular location">
    <subcellularLocation>
        <location evidence="1">Cell projection</location>
        <location evidence="1">Cilium</location>
    </subcellularLocation>
</comment>
<keyword evidence="6" id="KW-0966">Cell projection</keyword>
<dbReference type="Proteomes" id="UP001235939">
    <property type="component" value="Chromosome 02"/>
</dbReference>
<dbReference type="Pfam" id="PF23385">
    <property type="entry name" value="Beta-prop_IFT140_2nd"/>
    <property type="match status" value="1"/>
</dbReference>
<dbReference type="Pfam" id="PF24762">
    <property type="entry name" value="TPR_IF140-IFT172"/>
    <property type="match status" value="1"/>
</dbReference>
<name>A0ABY6K1Y3_9ARAC</name>
<keyword evidence="3" id="KW-0677">Repeat</keyword>
<evidence type="ECO:0000313" key="12">
    <source>
        <dbReference type="Proteomes" id="UP001235939"/>
    </source>
</evidence>
<dbReference type="InterPro" id="IPR001680">
    <property type="entry name" value="WD40_rpt"/>
</dbReference>
<dbReference type="InterPro" id="IPR011990">
    <property type="entry name" value="TPR-like_helical_dom_sf"/>
</dbReference>
<dbReference type="EMBL" id="CP092864">
    <property type="protein sequence ID" value="UYV62808.1"/>
    <property type="molecule type" value="Genomic_DNA"/>
</dbReference>
<evidence type="ECO:0000256" key="5">
    <source>
        <dbReference type="ARBA" id="ARBA00023069"/>
    </source>
</evidence>
<evidence type="ECO:0000259" key="9">
    <source>
        <dbReference type="Pfam" id="PF24760"/>
    </source>
</evidence>
<feature type="domain" description="IFT140 first beta-propeller" evidence="7">
    <location>
        <begin position="12"/>
        <end position="411"/>
    </location>
</feature>
<dbReference type="Pfam" id="PF23383">
    <property type="entry name" value="Beta-prop_IFT140_1st"/>
    <property type="match status" value="1"/>
</dbReference>
<dbReference type="SUPFAM" id="SSF50978">
    <property type="entry name" value="WD40 repeat-like"/>
    <property type="match status" value="2"/>
</dbReference>
<feature type="domain" description="IF140/IFT172/WDR19 TPR" evidence="10">
    <location>
        <begin position="722"/>
        <end position="1189"/>
    </location>
</feature>
<evidence type="ECO:0000259" key="7">
    <source>
        <dbReference type="Pfam" id="PF23383"/>
    </source>
</evidence>
<proteinExistence type="predicted"/>
<reference evidence="11 12" key="1">
    <citation type="submission" date="2022-01" db="EMBL/GenBank/DDBJ databases">
        <title>A chromosomal length assembly of Cordylochernes scorpioides.</title>
        <authorList>
            <person name="Zeh D."/>
            <person name="Zeh J."/>
        </authorList>
    </citation>
    <scope>NUCLEOTIDE SEQUENCE [LARGE SCALE GENOMIC DNA]</scope>
    <source>
        <strain evidence="11">IN4F17</strain>
        <tissue evidence="11">Whole Body</tissue>
    </source>
</reference>
<dbReference type="Pfam" id="PF24760">
    <property type="entry name" value="TPR_IF140_C"/>
    <property type="match status" value="1"/>
</dbReference>
<evidence type="ECO:0000259" key="8">
    <source>
        <dbReference type="Pfam" id="PF23385"/>
    </source>
</evidence>
<dbReference type="InterPro" id="IPR056156">
    <property type="entry name" value="TPR_IF140_C"/>
</dbReference>
<evidence type="ECO:0000256" key="3">
    <source>
        <dbReference type="ARBA" id="ARBA00022737"/>
    </source>
</evidence>
<evidence type="ECO:0000256" key="6">
    <source>
        <dbReference type="ARBA" id="ARBA00023273"/>
    </source>
</evidence>
<accession>A0ABY6K1Y3</accession>
<gene>
    <name evidence="11" type="ORF">LAZ67_2001998</name>
</gene>
<evidence type="ECO:0000256" key="1">
    <source>
        <dbReference type="ARBA" id="ARBA00004138"/>
    </source>
</evidence>
<protein>
    <submittedName>
        <fullName evidence="11">IFT140</fullName>
    </submittedName>
</protein>
<sequence length="1322" mass="149811">MILFHGPVEMSVFVDYQLPTEGEVTLKTHVSWHTRHPLLAVASFDQDNGGQLSVYQEVEGSVAPIATGLTGSGSHQIMAVSWNPVHKLLVLSWESAELSYWTESKKDILDIPSSHKQAVNLMCWNSTGTRFLSIDVEGTCIGWRLDGADQLSSIYHHELKDSLTDIVFRRERSRGNEDDDETEFDMIEDTMAGEESLYNPSARWKDMSHGANDFYLSSTSGVIFYVNENGSCGDVAQTDGSIKKLLHNAELDLLIAVTESLSLVMFHIQDDGTLEPHSKFKLSGRTSDINVIWAGPLTLALSCGESLVRMWHVGSGHNFVLSLDDYHLLQTAEIITSLAYESSKKLLVVSTTHGQILAWKKAATHKSNLPEEETWKPQLLTQLHGAVKTITTNRRVLAIMTTTDIFLLREQEQCFHLKDEVALVQISAQSLYVESLGKEAFFMLNAEAQVKKAVTAGSNAIAILSDKKVLVYEISSGFDSAKLVGSFESVARELQLHEHSLYLLSSDKIEVKTFQGTLKQSLTFTEEEGRPMCLDICGSFLTCGTEGGWIKMWNLSRREARPHSLPKHILGKNNNLFLNLSRPTARATSTSESQKGSQGDSHIYGKIPFSHHWDPDDPKLLICEAGFPFLNEDASTANFTNLLAARCPHPQFYLWSHTAGLGLAPISRAKSVSIFGEMILQEQPKPKARVIKQPMKEFEGLSECDKSTREAIMNFSFYLTCGNMDEAFKSIRVIKNEAIWKNLAQMCVKTRRLDVAMVCLGKMGNARGARALRLAADTEDLPSKVALLALNLGMVSEAEELYRASNRFDLLNKLYQDMGQWDKAIEVAQKNDRIHLRNTYYNYGQCLEAKEEIWDAISMYEKSGTHHFESKNKSLYKWWAQYLESVSEMEAAIHYYELAQDYLSWSGVYCYCNNLEKASEIANESGDRAACFHLGRNFENLERMQEAIHFFTRAQAYSNAMRICKECELEDQLQNLALLGSPREMVDAAQYYQDKPGYQDRAVLLYHKAGYINKALDLAFQLKDHASLQVIANELGDQTDPELLKKCSHFFLEHGQYEKAVDLLALSKNYEEALNICMQHYVPITEELAQKLTVDKEDAADPEFRIRILEKIGECCLLQENYQLAAKKFTQAGNRVQAMKALLKSGDVEKIVFFANVSRQKELYIMAANYLQSADWRKDQELLKHIVNFYTKGKAFDMLAGFYDTCAQIEIDEYQNYEKALKAVTEAARTYAKCDDPSLADTKERVQMKIKQLTEFVQIQRLYSTNRDEAIQHCQHLLMDPNLDLAVRRGDVYGFMVEHYVKEQNFQQAYSLLQEMQEQIQE</sequence>
<evidence type="ECO:0000256" key="2">
    <source>
        <dbReference type="ARBA" id="ARBA00022574"/>
    </source>
</evidence>
<keyword evidence="2" id="KW-0853">WD repeat</keyword>
<dbReference type="Gene3D" id="1.25.40.10">
    <property type="entry name" value="Tetratricopeptide repeat domain"/>
    <property type="match status" value="1"/>
</dbReference>
<dbReference type="Gene3D" id="2.130.10.10">
    <property type="entry name" value="YVTN repeat-like/Quinoprotein amine dehydrogenase"/>
    <property type="match status" value="2"/>
</dbReference>
<evidence type="ECO:0000256" key="4">
    <source>
        <dbReference type="ARBA" id="ARBA00022803"/>
    </source>
</evidence>
<evidence type="ECO:0000259" key="10">
    <source>
        <dbReference type="Pfam" id="PF24762"/>
    </source>
</evidence>
<dbReference type="PANTHER" id="PTHR15722:SF7">
    <property type="entry name" value="INTRAFLAGELLAR TRANSPORT PROTEIN 140 HOMOLOG"/>
    <property type="match status" value="1"/>
</dbReference>
<feature type="domain" description="IF140 C-terminal TPR" evidence="9">
    <location>
        <begin position="1197"/>
        <end position="1317"/>
    </location>
</feature>
<feature type="domain" description="IFT140 second beta-propeller" evidence="8">
    <location>
        <begin position="419"/>
        <end position="569"/>
    </location>
</feature>
<dbReference type="InterPro" id="IPR056155">
    <property type="entry name" value="Beta-prop_IFT140_2nd"/>
</dbReference>
<dbReference type="SUPFAM" id="SSF48452">
    <property type="entry name" value="TPR-like"/>
    <property type="match status" value="1"/>
</dbReference>
<dbReference type="InterPro" id="IPR036322">
    <property type="entry name" value="WD40_repeat_dom_sf"/>
</dbReference>